<feature type="transmembrane region" description="Helical" evidence="1">
    <location>
        <begin position="200"/>
        <end position="220"/>
    </location>
</feature>
<feature type="transmembrane region" description="Helical" evidence="1">
    <location>
        <begin position="681"/>
        <end position="702"/>
    </location>
</feature>
<dbReference type="Proteomes" id="UP000065797">
    <property type="component" value="Unassembled WGS sequence"/>
</dbReference>
<keyword evidence="1" id="KW-0472">Membrane</keyword>
<evidence type="ECO:0000313" key="3">
    <source>
        <dbReference type="Proteomes" id="UP000065797"/>
    </source>
</evidence>
<gene>
    <name evidence="2" type="ORF">AWW70_09890</name>
</gene>
<sequence>MKKLIFVLSFITFTIVSFLSIKQFEYLEFQAFNYDVNHSQENFDLEIREGNPQKDKIGNFQILSKIAMQSKVNLQRTSHEIATNKQEKIVYYVTLYDSNQYFKQMKLKTGEFLNSNSNPDTFLSTIQTNNKNQIGQIEIFHNFNPIEIRPMIAAASIKDIRGTYTLNNSKNVKLFKQMAENNGFSIKIAKKESTSVFTEYPYQTMIYTTSFVLCLLLLLAMSYDVMNNYKAIAIQYMHGDSFFQIGVYLLRRYVNVILGSFLLVSMSLLIYLYYYNQYQQIVPFLSFWIKNISLLFLVILLIIIITWIGSKSIHISQMIKNKKPIKLFFYSNLVIRFILAVFLILALQQGISTFNELKRTTAQQEKWKLMKDYASLGMEVGAGDRFDIKNEDNLNRFNNLYKELENQGAVYIAPSYYYLNQKDNELNPNPWGVEGKQIVINKNYLLLNPIYGINNKKIQLPRPNKSEITVLVPKRYEDNQEDIKTTVKKDYSMMLNHENPDSVQINILYVKNEQSYFTFTPQMAVDTNYQIIDPIVVILTHEFEPMYTSSSIAMGYGYYTKNVANEFPFKKTKETIEKYNFDNIWSPVSIAYSLVEQKISNDTEKLQLTIISCTLFLVLSAVLLFFSAIYYLEMFKQVLALQWVFGYSFFEKHNVVYLALLVFWQFSFMVCFFLSNNRWLLFKISLGLAICDILLMSILLIAKERKITKLTLLGK</sequence>
<evidence type="ECO:0000313" key="2">
    <source>
        <dbReference type="EMBL" id="KWU65530.1"/>
    </source>
</evidence>
<comment type="caution">
    <text evidence="2">The sequence shown here is derived from an EMBL/GenBank/DDBJ whole genome shotgun (WGS) entry which is preliminary data.</text>
</comment>
<name>A0A109GEX6_BACMY</name>
<feature type="transmembrane region" description="Helical" evidence="1">
    <location>
        <begin position="253"/>
        <end position="275"/>
    </location>
</feature>
<keyword evidence="1" id="KW-0812">Transmembrane</keyword>
<feature type="transmembrane region" description="Helical" evidence="1">
    <location>
        <begin position="287"/>
        <end position="307"/>
    </location>
</feature>
<feature type="transmembrane region" description="Helical" evidence="1">
    <location>
        <begin position="655"/>
        <end position="675"/>
    </location>
</feature>
<evidence type="ECO:0000256" key="1">
    <source>
        <dbReference type="SAM" id="Phobius"/>
    </source>
</evidence>
<feature type="transmembrane region" description="Helical" evidence="1">
    <location>
        <begin position="608"/>
        <end position="632"/>
    </location>
</feature>
<dbReference type="Pfam" id="PF07242">
    <property type="entry name" value="DUF1430"/>
    <property type="match status" value="1"/>
</dbReference>
<proteinExistence type="predicted"/>
<evidence type="ECO:0008006" key="4">
    <source>
        <dbReference type="Google" id="ProtNLM"/>
    </source>
</evidence>
<dbReference type="InterPro" id="IPR006541">
    <property type="entry name" value="Bacteriocin_ass"/>
</dbReference>
<keyword evidence="1" id="KW-1133">Transmembrane helix</keyword>
<dbReference type="EMBL" id="LRPH01000035">
    <property type="protein sequence ID" value="KWU65530.1"/>
    <property type="molecule type" value="Genomic_DNA"/>
</dbReference>
<feature type="transmembrane region" description="Helical" evidence="1">
    <location>
        <begin position="327"/>
        <end position="347"/>
    </location>
</feature>
<reference evidence="2 3" key="1">
    <citation type="submission" date="2016-01" db="EMBL/GenBank/DDBJ databases">
        <authorList>
            <person name="McClelland M."/>
            <person name="Jain A."/>
            <person name="Saraogi P."/>
            <person name="Mendelson R."/>
            <person name="Westerman R."/>
            <person name="SanMiguel P."/>
            <person name="Csonka L."/>
        </authorList>
    </citation>
    <scope>NUCLEOTIDE SEQUENCE [LARGE SCALE GENOMIC DNA]</scope>
    <source>
        <strain evidence="2 3">PE8-15</strain>
    </source>
</reference>
<organism evidence="2 3">
    <name type="scientific">Bacillus mycoides</name>
    <dbReference type="NCBI Taxonomy" id="1405"/>
    <lineage>
        <taxon>Bacteria</taxon>
        <taxon>Bacillati</taxon>
        <taxon>Bacillota</taxon>
        <taxon>Bacilli</taxon>
        <taxon>Bacillales</taxon>
        <taxon>Bacillaceae</taxon>
        <taxon>Bacillus</taxon>
        <taxon>Bacillus cereus group</taxon>
    </lineage>
</organism>
<accession>A0A109GEX6</accession>
<dbReference type="AlphaFoldDB" id="A0A109GEX6"/>
<protein>
    <recommendedName>
        <fullName evidence="4">DUF1430 domain-containing protein</fullName>
    </recommendedName>
</protein>
<dbReference type="RefSeq" id="WP_060749716.1">
    <property type="nucleotide sequence ID" value="NZ_LRPH01000035.1"/>
</dbReference>